<evidence type="ECO:0000256" key="2">
    <source>
        <dbReference type="ARBA" id="ARBA00004196"/>
    </source>
</evidence>
<keyword evidence="5" id="KW-0677">Repeat</keyword>
<evidence type="ECO:0000256" key="6">
    <source>
        <dbReference type="ARBA" id="ARBA00023004"/>
    </source>
</evidence>
<dbReference type="RefSeq" id="WP_121576544.1">
    <property type="nucleotide sequence ID" value="NZ_MJLZ01000063.1"/>
</dbReference>
<reference evidence="10 11" key="1">
    <citation type="submission" date="2016-09" db="EMBL/GenBank/DDBJ databases">
        <authorList>
            <person name="Doonan J."/>
            <person name="Pachebat J.A."/>
            <person name="Golyshin P.N."/>
            <person name="Denman S."/>
            <person name="Mcdonald J.E."/>
        </authorList>
    </citation>
    <scope>NUCLEOTIDE SEQUENCE [LARGE SCALE GENOMIC DNA]</scope>
    <source>
        <strain evidence="10 11">NCPPB 3934</strain>
    </source>
</reference>
<dbReference type="GO" id="GO:0046872">
    <property type="term" value="F:metal ion binding"/>
    <property type="evidence" value="ECO:0007669"/>
    <property type="project" value="UniProtKB-KW"/>
</dbReference>
<dbReference type="InterPro" id="IPR051555">
    <property type="entry name" value="FDH_Electron_Transfer_Unit"/>
</dbReference>
<comment type="caution">
    <text evidence="10">The sequence shown here is derived from an EMBL/GenBank/DDBJ whole genome shotgun (WGS) entry which is preliminary data.</text>
</comment>
<evidence type="ECO:0000256" key="8">
    <source>
        <dbReference type="SAM" id="MobiDB-lite"/>
    </source>
</evidence>
<dbReference type="GO" id="GO:0051539">
    <property type="term" value="F:4 iron, 4 sulfur cluster binding"/>
    <property type="evidence" value="ECO:0007669"/>
    <property type="project" value="UniProtKB-KW"/>
</dbReference>
<dbReference type="PANTHER" id="PTHR43545:SF1">
    <property type="entry name" value="HYDROGENASE-2 OPERON PROTEIN HYBA"/>
    <property type="match status" value="1"/>
</dbReference>
<feature type="region of interest" description="Disordered" evidence="8">
    <location>
        <begin position="323"/>
        <end position="348"/>
    </location>
</feature>
<evidence type="ECO:0000256" key="1">
    <source>
        <dbReference type="ARBA" id="ARBA00001966"/>
    </source>
</evidence>
<dbReference type="Gene3D" id="3.30.70.20">
    <property type="match status" value="2"/>
</dbReference>
<evidence type="ECO:0000256" key="7">
    <source>
        <dbReference type="ARBA" id="ARBA00023014"/>
    </source>
</evidence>
<organism evidence="10 11">
    <name type="scientific">Brenneria alni</name>
    <dbReference type="NCBI Taxonomy" id="71656"/>
    <lineage>
        <taxon>Bacteria</taxon>
        <taxon>Pseudomonadati</taxon>
        <taxon>Pseudomonadota</taxon>
        <taxon>Gammaproteobacteria</taxon>
        <taxon>Enterobacterales</taxon>
        <taxon>Pectobacteriaceae</taxon>
        <taxon>Brenneria</taxon>
    </lineage>
</organism>
<feature type="domain" description="4Fe-4S ferredoxin-type" evidence="9">
    <location>
        <begin position="37"/>
        <end position="67"/>
    </location>
</feature>
<keyword evidence="7" id="KW-0411">Iron-sulfur</keyword>
<feature type="domain" description="4Fe-4S ferredoxin-type" evidence="9">
    <location>
        <begin position="108"/>
        <end position="139"/>
    </location>
</feature>
<dbReference type="Pfam" id="PF13247">
    <property type="entry name" value="Fer4_11"/>
    <property type="match status" value="1"/>
</dbReference>
<evidence type="ECO:0000256" key="5">
    <source>
        <dbReference type="ARBA" id="ARBA00022737"/>
    </source>
</evidence>
<name>A0A421DJD1_9GAMM</name>
<evidence type="ECO:0000313" key="11">
    <source>
        <dbReference type="Proteomes" id="UP000285648"/>
    </source>
</evidence>
<dbReference type="PANTHER" id="PTHR43545">
    <property type="entry name" value="FORMATE DEHYDROGENASE, NITRATE-INDUCIBLE, IRON-SULFUR SUBUNIT"/>
    <property type="match status" value="1"/>
</dbReference>
<keyword evidence="3" id="KW-0004">4Fe-4S</keyword>
<keyword evidence="6" id="KW-0408">Iron</keyword>
<dbReference type="InterPro" id="IPR017900">
    <property type="entry name" value="4Fe4S_Fe_S_CS"/>
</dbReference>
<comment type="subcellular location">
    <subcellularLocation>
        <location evidence="2">Cell envelope</location>
    </subcellularLocation>
</comment>
<sequence>MNRRNFFKLASAGALLAGTPLTGYTAATNKPPIPGALGMLYDSTLCVGCQACVSECQQLNKLAYNPDSKIYAGGDAIWSNNDKLSPYTNNIIQVWSSGDGKNKDQVDNGYAYIKKQCMHCVDPNCVSVCPVSALKKDAKTGVIHYDASVCTGCRYCMVACPFNIPKYDYEDPFGKLHKCELCNQPGLERLDKGGLPGCVDVCPTGAVIFGTREALLSEAKHRLSLQAGDEYRYPRQSLAKKDTYLHTVPKYEQHVYGEKEAGGTQVLVLAGVPHQNLDLPELAELSTGARSEHIQHTLYKGMVLPLAVLAGLSVLVHRNTRADRLEHDDRPSNETHAEKKQENNHDGA</sequence>
<feature type="domain" description="4Fe-4S ferredoxin-type" evidence="9">
    <location>
        <begin position="141"/>
        <end position="170"/>
    </location>
</feature>
<dbReference type="PROSITE" id="PS51379">
    <property type="entry name" value="4FE4S_FER_2"/>
    <property type="match status" value="3"/>
</dbReference>
<keyword evidence="4" id="KW-0479">Metal-binding</keyword>
<evidence type="ECO:0000256" key="3">
    <source>
        <dbReference type="ARBA" id="ARBA00022485"/>
    </source>
</evidence>
<keyword evidence="11" id="KW-1185">Reference proteome</keyword>
<dbReference type="AlphaFoldDB" id="A0A421DJD1"/>
<evidence type="ECO:0000259" key="9">
    <source>
        <dbReference type="PROSITE" id="PS51379"/>
    </source>
</evidence>
<proteinExistence type="predicted"/>
<accession>A0A421DJD1</accession>
<dbReference type="Proteomes" id="UP000285648">
    <property type="component" value="Unassembled WGS sequence"/>
</dbReference>
<dbReference type="InterPro" id="IPR017896">
    <property type="entry name" value="4Fe4S_Fe-S-bd"/>
</dbReference>
<gene>
    <name evidence="10" type="ORF">BIY29_18105</name>
</gene>
<dbReference type="CDD" id="cd10561">
    <property type="entry name" value="HybA_like"/>
    <property type="match status" value="1"/>
</dbReference>
<dbReference type="OrthoDB" id="9779457at2"/>
<dbReference type="NCBIfam" id="NF008134">
    <property type="entry name" value="PRK10882.1"/>
    <property type="match status" value="1"/>
</dbReference>
<evidence type="ECO:0000313" key="10">
    <source>
        <dbReference type="EMBL" id="RLM18582.1"/>
    </source>
</evidence>
<dbReference type="PROSITE" id="PS00198">
    <property type="entry name" value="4FE4S_FER_1"/>
    <property type="match status" value="1"/>
</dbReference>
<comment type="cofactor">
    <cofactor evidence="1">
        <name>[4Fe-4S] cluster</name>
        <dbReference type="ChEBI" id="CHEBI:49883"/>
    </cofactor>
</comment>
<protein>
    <submittedName>
        <fullName evidence="10">Hydrogenase 2 protein HybA</fullName>
    </submittedName>
</protein>
<dbReference type="EMBL" id="MJLZ01000063">
    <property type="protein sequence ID" value="RLM18582.1"/>
    <property type="molecule type" value="Genomic_DNA"/>
</dbReference>
<evidence type="ECO:0000256" key="4">
    <source>
        <dbReference type="ARBA" id="ARBA00022723"/>
    </source>
</evidence>
<dbReference type="GO" id="GO:0030313">
    <property type="term" value="C:cell envelope"/>
    <property type="evidence" value="ECO:0007669"/>
    <property type="project" value="UniProtKB-SubCell"/>
</dbReference>
<dbReference type="SUPFAM" id="SSF54862">
    <property type="entry name" value="4Fe-4S ferredoxins"/>
    <property type="match status" value="1"/>
</dbReference>